<dbReference type="InterPro" id="IPR037208">
    <property type="entry name" value="Spo0E-like_sf"/>
</dbReference>
<feature type="coiled-coil region" evidence="1">
    <location>
        <begin position="1"/>
        <end position="57"/>
    </location>
</feature>
<dbReference type="Gene3D" id="4.10.280.10">
    <property type="entry name" value="Helix-loop-helix DNA-binding domain"/>
    <property type="match status" value="1"/>
</dbReference>
<reference evidence="2 3" key="1">
    <citation type="submission" date="2022-08" db="EMBL/GenBank/DDBJ databases">
        <title>Paenibacillus endoradicis sp. nov., Paenibacillus radicibacter sp. nov and Paenibacillus pararadicis sp. nov., three cold-adapted plant growth-promoting bacteria isolated from root of Larix gmelinii in Great Khingan.</title>
        <authorList>
            <person name="Xue H."/>
        </authorList>
    </citation>
    <scope>NUCLEOTIDE SEQUENCE [LARGE SCALE GENOMIC DNA]</scope>
    <source>
        <strain evidence="2 3">N5-1-1-5</strain>
    </source>
</reference>
<keyword evidence="1" id="KW-0175">Coiled coil</keyword>
<protein>
    <submittedName>
        <fullName evidence="2">Aspartyl-phosphate phosphatase Spo0E family protein</fullName>
    </submittedName>
</protein>
<dbReference type="SUPFAM" id="SSF140500">
    <property type="entry name" value="BAS1536-like"/>
    <property type="match status" value="1"/>
</dbReference>
<dbReference type="InterPro" id="IPR018540">
    <property type="entry name" value="Spo0E-like"/>
</dbReference>
<dbReference type="InterPro" id="IPR036638">
    <property type="entry name" value="HLH_DNA-bd_sf"/>
</dbReference>
<name>A0ABT1YEY1_9BACL</name>
<accession>A0ABT1YEY1</accession>
<gene>
    <name evidence="2" type="ORF">NV381_11125</name>
</gene>
<dbReference type="EMBL" id="JANQBD010000007">
    <property type="protein sequence ID" value="MCR8631757.1"/>
    <property type="molecule type" value="Genomic_DNA"/>
</dbReference>
<evidence type="ECO:0000313" key="2">
    <source>
        <dbReference type="EMBL" id="MCR8631757.1"/>
    </source>
</evidence>
<dbReference type="RefSeq" id="WP_258213356.1">
    <property type="nucleotide sequence ID" value="NZ_JANQBD010000007.1"/>
</dbReference>
<evidence type="ECO:0000313" key="3">
    <source>
        <dbReference type="Proteomes" id="UP001300012"/>
    </source>
</evidence>
<keyword evidence="3" id="KW-1185">Reference proteome</keyword>
<comment type="caution">
    <text evidence="2">The sequence shown here is derived from an EMBL/GenBank/DDBJ whole genome shotgun (WGS) entry which is preliminary data.</text>
</comment>
<evidence type="ECO:0000256" key="1">
    <source>
        <dbReference type="SAM" id="Coils"/>
    </source>
</evidence>
<sequence length="61" mass="7277">MGNYIKENIELRLDMERMQNQLYKLVEQKGSFLAPEVIELSQEIDNLVIAMQRMLNKYPDM</sequence>
<dbReference type="Pfam" id="PF09388">
    <property type="entry name" value="SpoOE-like"/>
    <property type="match status" value="1"/>
</dbReference>
<dbReference type="Proteomes" id="UP001300012">
    <property type="component" value="Unassembled WGS sequence"/>
</dbReference>
<organism evidence="2 3">
    <name type="scientific">Paenibacillus radicis</name>
    <name type="common">ex Xue et al. 2023</name>
    <dbReference type="NCBI Taxonomy" id="2972489"/>
    <lineage>
        <taxon>Bacteria</taxon>
        <taxon>Bacillati</taxon>
        <taxon>Bacillota</taxon>
        <taxon>Bacilli</taxon>
        <taxon>Bacillales</taxon>
        <taxon>Paenibacillaceae</taxon>
        <taxon>Paenibacillus</taxon>
    </lineage>
</organism>
<proteinExistence type="predicted"/>